<dbReference type="InterPro" id="IPR029058">
    <property type="entry name" value="AB_hydrolase_fold"/>
</dbReference>
<accession>A0A1F7I112</accession>
<comment type="caution">
    <text evidence="1">The sequence shown here is derived from an EMBL/GenBank/DDBJ whole genome shotgun (WGS) entry which is preliminary data.</text>
</comment>
<dbReference type="Gene3D" id="3.40.50.1820">
    <property type="entry name" value="alpha/beta hydrolase"/>
    <property type="match status" value="1"/>
</dbReference>
<protein>
    <recommendedName>
        <fullName evidence="3">Peptidase S9 prolyl oligopeptidase catalytic domain-containing protein</fullName>
    </recommendedName>
</protein>
<reference evidence="1 2" key="1">
    <citation type="journal article" date="2016" name="Nat. Commun.">
        <title>Thousands of microbial genomes shed light on interconnected biogeochemical processes in an aquifer system.</title>
        <authorList>
            <person name="Anantharaman K."/>
            <person name="Brown C.T."/>
            <person name="Hug L.A."/>
            <person name="Sharon I."/>
            <person name="Castelle C.J."/>
            <person name="Probst A.J."/>
            <person name="Thomas B.C."/>
            <person name="Singh A."/>
            <person name="Wilkins M.J."/>
            <person name="Karaoz U."/>
            <person name="Brodie E.L."/>
            <person name="Williams K.H."/>
            <person name="Hubbard S.S."/>
            <person name="Banfield J.F."/>
        </authorList>
    </citation>
    <scope>NUCLEOTIDE SEQUENCE [LARGE SCALE GENOMIC DNA]</scope>
</reference>
<sequence>MNNLKLSRKKLFREYKTINKPSLVIYGEQDEYCYGNVLRCVEILKKECTHPELFTFKMIKGADHGFSGKEKKLTELISAWLKK</sequence>
<name>A0A1F7I112_9BACT</name>
<evidence type="ECO:0008006" key="3">
    <source>
        <dbReference type="Google" id="ProtNLM"/>
    </source>
</evidence>
<organism evidence="1 2">
    <name type="scientific">Candidatus Roizmanbacteria bacterium RIFCSPHIGHO2_12_FULL_39_8</name>
    <dbReference type="NCBI Taxonomy" id="1802050"/>
    <lineage>
        <taxon>Bacteria</taxon>
        <taxon>Candidatus Roizmaniibacteriota</taxon>
    </lineage>
</organism>
<evidence type="ECO:0000313" key="1">
    <source>
        <dbReference type="EMBL" id="OGK36892.1"/>
    </source>
</evidence>
<gene>
    <name evidence="1" type="ORF">A3F60_04610</name>
</gene>
<proteinExistence type="predicted"/>
<evidence type="ECO:0000313" key="2">
    <source>
        <dbReference type="Proteomes" id="UP000178853"/>
    </source>
</evidence>
<dbReference type="Proteomes" id="UP000178853">
    <property type="component" value="Unassembled WGS sequence"/>
</dbReference>
<dbReference type="EMBL" id="MGAA01000029">
    <property type="protein sequence ID" value="OGK36892.1"/>
    <property type="molecule type" value="Genomic_DNA"/>
</dbReference>
<dbReference type="SUPFAM" id="SSF53474">
    <property type="entry name" value="alpha/beta-Hydrolases"/>
    <property type="match status" value="1"/>
</dbReference>
<dbReference type="AlphaFoldDB" id="A0A1F7I112"/>